<accession>A0A4U5PKJ9</accession>
<evidence type="ECO:0000256" key="4">
    <source>
        <dbReference type="ARBA" id="ARBA00022806"/>
    </source>
</evidence>
<evidence type="ECO:0000256" key="1">
    <source>
        <dbReference type="ARBA" id="ARBA00012552"/>
    </source>
</evidence>
<dbReference type="InterPro" id="IPR027417">
    <property type="entry name" value="P-loop_NTPase"/>
</dbReference>
<feature type="domain" description="DEAD/DEAH-box helicase" evidence="8">
    <location>
        <begin position="24"/>
        <end position="132"/>
    </location>
</feature>
<evidence type="ECO:0000256" key="6">
    <source>
        <dbReference type="ARBA" id="ARBA00047984"/>
    </source>
</evidence>
<name>A0A4U5PKJ9_POPAL</name>
<dbReference type="EMBL" id="RCHU01000718">
    <property type="protein sequence ID" value="TKR97462.1"/>
    <property type="molecule type" value="Genomic_DNA"/>
</dbReference>
<keyword evidence="2" id="KW-0547">Nucleotide-binding</keyword>
<dbReference type="SUPFAM" id="SSF52540">
    <property type="entry name" value="P-loop containing nucleoside triphosphate hydrolases"/>
    <property type="match status" value="1"/>
</dbReference>
<evidence type="ECO:0000259" key="8">
    <source>
        <dbReference type="Pfam" id="PF00270"/>
    </source>
</evidence>
<dbReference type="InterPro" id="IPR050547">
    <property type="entry name" value="DEAD_box_RNA_helicases"/>
</dbReference>
<dbReference type="InterPro" id="IPR011545">
    <property type="entry name" value="DEAD/DEAH_box_helicase_dom"/>
</dbReference>
<feature type="region of interest" description="Disordered" evidence="7">
    <location>
        <begin position="1"/>
        <end position="25"/>
    </location>
</feature>
<comment type="caution">
    <text evidence="9">The sequence shown here is derived from an EMBL/GenBank/DDBJ whole genome shotgun (WGS) entry which is preliminary data.</text>
</comment>
<dbReference type="GO" id="GO:0005524">
    <property type="term" value="F:ATP binding"/>
    <property type="evidence" value="ECO:0007669"/>
    <property type="project" value="UniProtKB-KW"/>
</dbReference>
<dbReference type="Gene3D" id="3.40.50.300">
    <property type="entry name" value="P-loop containing nucleotide triphosphate hydrolases"/>
    <property type="match status" value="1"/>
</dbReference>
<organism evidence="9">
    <name type="scientific">Populus alba</name>
    <name type="common">White poplar</name>
    <dbReference type="NCBI Taxonomy" id="43335"/>
    <lineage>
        <taxon>Eukaryota</taxon>
        <taxon>Viridiplantae</taxon>
        <taxon>Streptophyta</taxon>
        <taxon>Embryophyta</taxon>
        <taxon>Tracheophyta</taxon>
        <taxon>Spermatophyta</taxon>
        <taxon>Magnoliopsida</taxon>
        <taxon>eudicotyledons</taxon>
        <taxon>Gunneridae</taxon>
        <taxon>Pentapetalae</taxon>
        <taxon>rosids</taxon>
        <taxon>fabids</taxon>
        <taxon>Malpighiales</taxon>
        <taxon>Salicaceae</taxon>
        <taxon>Saliceae</taxon>
        <taxon>Populus</taxon>
    </lineage>
</organism>
<gene>
    <name evidence="9" type="ORF">D5086_0000211070</name>
</gene>
<dbReference type="GO" id="GO:0003723">
    <property type="term" value="F:RNA binding"/>
    <property type="evidence" value="ECO:0007669"/>
    <property type="project" value="TreeGrafter"/>
</dbReference>
<dbReference type="GO" id="GO:0016787">
    <property type="term" value="F:hydrolase activity"/>
    <property type="evidence" value="ECO:0007669"/>
    <property type="project" value="UniProtKB-KW"/>
</dbReference>
<evidence type="ECO:0000256" key="5">
    <source>
        <dbReference type="ARBA" id="ARBA00022840"/>
    </source>
</evidence>
<reference evidence="9" key="1">
    <citation type="submission" date="2018-10" db="EMBL/GenBank/DDBJ databases">
        <title>Population genomic analysis revealed the cold adaptation of white poplar.</title>
        <authorList>
            <person name="Liu Y.-J."/>
        </authorList>
    </citation>
    <scope>NUCLEOTIDE SEQUENCE [LARGE SCALE GENOMIC DNA]</scope>
    <source>
        <strain evidence="9">PAL-ZL1</strain>
    </source>
</reference>
<dbReference type="Pfam" id="PF00270">
    <property type="entry name" value="DEAD"/>
    <property type="match status" value="1"/>
</dbReference>
<evidence type="ECO:0000256" key="2">
    <source>
        <dbReference type="ARBA" id="ARBA00022741"/>
    </source>
</evidence>
<evidence type="ECO:0000313" key="9">
    <source>
        <dbReference type="EMBL" id="TKR97462.1"/>
    </source>
</evidence>
<feature type="compositionally biased region" description="Low complexity" evidence="7">
    <location>
        <begin position="171"/>
        <end position="186"/>
    </location>
</feature>
<keyword evidence="4" id="KW-0347">Helicase</keyword>
<evidence type="ECO:0000256" key="7">
    <source>
        <dbReference type="SAM" id="MobiDB-lite"/>
    </source>
</evidence>
<dbReference type="STRING" id="43335.A0A4U5PKJ9"/>
<sequence>MSFPILSEVGTLKKKSSSGDKETRKKTEIEAVIVASSRDLGMQIVREIEKLLGPDNKRVIQQLVGGANRSRQEEALKKNKPLIVVVTRRIAKISAAGKPHTHGCRYLVLDEIDELLSFHFQEDMHWIWEHVGSRSGADPRGQKSPLARRADRQTLMAKSVFPLESLAHGTDNLSRRASNSSSDSNLQPQATVQSLPPALKHHMVAA</sequence>
<evidence type="ECO:0000256" key="3">
    <source>
        <dbReference type="ARBA" id="ARBA00022801"/>
    </source>
</evidence>
<dbReference type="PANTHER" id="PTHR47963">
    <property type="entry name" value="DEAD-BOX ATP-DEPENDENT RNA HELICASE 47, MITOCHONDRIAL"/>
    <property type="match status" value="1"/>
</dbReference>
<dbReference type="PANTHER" id="PTHR47963:SF3">
    <property type="entry name" value="DEAD-BOX ATP-DEPENDENT RNA HELICASE 47, MITOCHONDRIAL"/>
    <property type="match status" value="1"/>
</dbReference>
<dbReference type="EC" id="3.6.4.13" evidence="1"/>
<dbReference type="AlphaFoldDB" id="A0A4U5PKJ9"/>
<dbReference type="GO" id="GO:0003724">
    <property type="term" value="F:RNA helicase activity"/>
    <property type="evidence" value="ECO:0007669"/>
    <property type="project" value="UniProtKB-EC"/>
</dbReference>
<protein>
    <recommendedName>
        <fullName evidence="1">RNA helicase</fullName>
        <ecNumber evidence="1">3.6.4.13</ecNumber>
    </recommendedName>
</protein>
<proteinExistence type="predicted"/>
<keyword evidence="3" id="KW-0378">Hydrolase</keyword>
<comment type="catalytic activity">
    <reaction evidence="6">
        <text>ATP + H2O = ADP + phosphate + H(+)</text>
        <dbReference type="Rhea" id="RHEA:13065"/>
        <dbReference type="ChEBI" id="CHEBI:15377"/>
        <dbReference type="ChEBI" id="CHEBI:15378"/>
        <dbReference type="ChEBI" id="CHEBI:30616"/>
        <dbReference type="ChEBI" id="CHEBI:43474"/>
        <dbReference type="ChEBI" id="CHEBI:456216"/>
        <dbReference type="EC" id="3.6.4.13"/>
    </reaction>
</comment>
<keyword evidence="5" id="KW-0067">ATP-binding</keyword>
<feature type="region of interest" description="Disordered" evidence="7">
    <location>
        <begin position="168"/>
        <end position="206"/>
    </location>
</feature>